<evidence type="ECO:0000256" key="9">
    <source>
        <dbReference type="ARBA" id="ARBA00022741"/>
    </source>
</evidence>
<dbReference type="PANTHER" id="PTHR17490">
    <property type="entry name" value="SUA5"/>
    <property type="match status" value="1"/>
</dbReference>
<dbReference type="InterPro" id="IPR010923">
    <property type="entry name" value="T(6)A37_SUA5"/>
</dbReference>
<keyword evidence="16" id="KW-1185">Reference proteome</keyword>
<evidence type="ECO:0000256" key="13">
    <source>
        <dbReference type="PIRNR" id="PIRNR004930"/>
    </source>
</evidence>
<dbReference type="Pfam" id="PF01300">
    <property type="entry name" value="Sua5_yciO_yrdC"/>
    <property type="match status" value="1"/>
</dbReference>
<dbReference type="Gene3D" id="3.90.870.10">
    <property type="entry name" value="DHBP synthase"/>
    <property type="match status" value="1"/>
</dbReference>
<keyword evidence="10 13" id="KW-0067">ATP-binding</keyword>
<dbReference type="Gene3D" id="3.40.50.11030">
    <property type="entry name" value="Threonylcarbamoyl-AMP synthase, C-terminal domain"/>
    <property type="match status" value="1"/>
</dbReference>
<comment type="subcellular location">
    <subcellularLocation>
        <location evidence="1 13">Cytoplasm</location>
    </subcellularLocation>
</comment>
<evidence type="ECO:0000256" key="12">
    <source>
        <dbReference type="ARBA" id="ARBA00048366"/>
    </source>
</evidence>
<dbReference type="Pfam" id="PF03481">
    <property type="entry name" value="Sua5_C"/>
    <property type="match status" value="1"/>
</dbReference>
<evidence type="ECO:0000256" key="1">
    <source>
        <dbReference type="ARBA" id="ARBA00004496"/>
    </source>
</evidence>
<proteinExistence type="inferred from homology"/>
<keyword evidence="6 13" id="KW-0808">Transferase</keyword>
<comment type="caution">
    <text evidence="15">The sequence shown here is derived from an EMBL/GenBank/DDBJ whole genome shotgun (WGS) entry which is preliminary data.</text>
</comment>
<dbReference type="GO" id="GO:0061710">
    <property type="term" value="F:L-threonylcarbamoyladenylate synthase"/>
    <property type="evidence" value="ECO:0007669"/>
    <property type="project" value="UniProtKB-EC"/>
</dbReference>
<reference evidence="16" key="1">
    <citation type="journal article" date="2019" name="Int. J. Syst. Evol. Microbiol.">
        <title>The Global Catalogue of Microorganisms (GCM) 10K type strain sequencing project: providing services to taxonomists for standard genome sequencing and annotation.</title>
        <authorList>
            <consortium name="The Broad Institute Genomics Platform"/>
            <consortium name="The Broad Institute Genome Sequencing Center for Infectious Disease"/>
            <person name="Wu L."/>
            <person name="Ma J."/>
        </authorList>
    </citation>
    <scope>NUCLEOTIDE SEQUENCE [LARGE SCALE GENOMIC DNA]</scope>
    <source>
        <strain evidence="16">KCTC 42964</strain>
    </source>
</reference>
<keyword evidence="8 13" id="KW-0548">Nucleotidyltransferase</keyword>
<dbReference type="NCBIfam" id="TIGR00057">
    <property type="entry name" value="L-threonylcarbamoyladenylate synthase"/>
    <property type="match status" value="1"/>
</dbReference>
<keyword evidence="7 13" id="KW-0819">tRNA processing</keyword>
<evidence type="ECO:0000256" key="5">
    <source>
        <dbReference type="ARBA" id="ARBA00022490"/>
    </source>
</evidence>
<dbReference type="InterPro" id="IPR050156">
    <property type="entry name" value="TC-AMP_synthase_SUA5"/>
</dbReference>
<dbReference type="InterPro" id="IPR017945">
    <property type="entry name" value="DHBP_synth_RibB-like_a/b_dom"/>
</dbReference>
<keyword evidence="9 13" id="KW-0547">Nucleotide-binding</keyword>
<evidence type="ECO:0000256" key="8">
    <source>
        <dbReference type="ARBA" id="ARBA00022695"/>
    </source>
</evidence>
<name>A0ABV7LA66_9PROT</name>
<evidence type="ECO:0000256" key="2">
    <source>
        <dbReference type="ARBA" id="ARBA00007663"/>
    </source>
</evidence>
<evidence type="ECO:0000256" key="4">
    <source>
        <dbReference type="ARBA" id="ARBA00015492"/>
    </source>
</evidence>
<evidence type="ECO:0000256" key="7">
    <source>
        <dbReference type="ARBA" id="ARBA00022694"/>
    </source>
</evidence>
<dbReference type="Proteomes" id="UP001595528">
    <property type="component" value="Unassembled WGS sequence"/>
</dbReference>
<dbReference type="PANTHER" id="PTHR17490:SF16">
    <property type="entry name" value="THREONYLCARBAMOYL-AMP SYNTHASE"/>
    <property type="match status" value="1"/>
</dbReference>
<keyword evidence="5 13" id="KW-0963">Cytoplasm</keyword>
<feature type="domain" description="YrdC-like" evidence="14">
    <location>
        <begin position="26"/>
        <end position="214"/>
    </location>
</feature>
<comment type="similarity">
    <text evidence="2 13">Belongs to the SUA5 family.</text>
</comment>
<evidence type="ECO:0000313" key="15">
    <source>
        <dbReference type="EMBL" id="MFC3231573.1"/>
    </source>
</evidence>
<protein>
    <recommendedName>
        <fullName evidence="4 13">Threonylcarbamoyl-AMP synthase</fullName>
        <shortName evidence="13">TC-AMP synthase</shortName>
        <ecNumber evidence="3 13">2.7.7.87</ecNumber>
    </recommendedName>
    <alternativeName>
        <fullName evidence="11 13">L-threonylcarbamoyladenylate synthase</fullName>
    </alternativeName>
</protein>
<dbReference type="SUPFAM" id="SSF55821">
    <property type="entry name" value="YrdC/RibB"/>
    <property type="match status" value="1"/>
</dbReference>
<evidence type="ECO:0000313" key="16">
    <source>
        <dbReference type="Proteomes" id="UP001595528"/>
    </source>
</evidence>
<accession>A0ABV7LA66</accession>
<dbReference type="PROSITE" id="PS51163">
    <property type="entry name" value="YRDC"/>
    <property type="match status" value="1"/>
</dbReference>
<dbReference type="InterPro" id="IPR038385">
    <property type="entry name" value="Sua5/YwlC_C"/>
</dbReference>
<dbReference type="EC" id="2.7.7.87" evidence="3 13"/>
<dbReference type="PIRSF" id="PIRSF004930">
    <property type="entry name" value="Tln_factor_SUA5"/>
    <property type="match status" value="1"/>
</dbReference>
<organism evidence="15 16">
    <name type="scientific">Marinibaculum pumilum</name>
    <dbReference type="NCBI Taxonomy" id="1766165"/>
    <lineage>
        <taxon>Bacteria</taxon>
        <taxon>Pseudomonadati</taxon>
        <taxon>Pseudomonadota</taxon>
        <taxon>Alphaproteobacteria</taxon>
        <taxon>Rhodospirillales</taxon>
        <taxon>Rhodospirillaceae</taxon>
        <taxon>Marinibaculum</taxon>
    </lineage>
</organism>
<sequence length="332" mass="33411">MSLSANRRPDAALSAHCRPPIVAPARTALAAAAAALAAGRLVGLPTETVYGLAGAAGDALAVARIFAAKGRPAFNPLIVHVPDLPAAGRLGQLTDAARALAEAFWPGPLTLVVPRRADSGLADLVSAGLDTIALRVPAHPVARALLRTAGLPIAAPSANPSGRLSPTRAADVAGAFDAAQLSLVLDGGPCPIGVESAIVGFAGERPVLLRQGGIAEEELEAVCGPLGRPGDDRVQAPGMLLSHYAPAARLRLDAAAAEPGEALLAFGPTVPACAGPVRNLSPAGDPVEAAANLFRMLRELDALADRIAVMPVPRAGLGAAINDRLARAAAPR</sequence>
<dbReference type="RefSeq" id="WP_379907073.1">
    <property type="nucleotide sequence ID" value="NZ_JBHRTR010000054.1"/>
</dbReference>
<comment type="function">
    <text evidence="13">Required for the formation of a threonylcarbamoyl group on adenosine at position 37 (t(6)A37) in tRNAs that read codons beginning with adenine.</text>
</comment>
<evidence type="ECO:0000256" key="10">
    <source>
        <dbReference type="ARBA" id="ARBA00022840"/>
    </source>
</evidence>
<evidence type="ECO:0000256" key="11">
    <source>
        <dbReference type="ARBA" id="ARBA00029774"/>
    </source>
</evidence>
<comment type="catalytic activity">
    <reaction evidence="12 13">
        <text>L-threonine + hydrogencarbonate + ATP = L-threonylcarbamoyladenylate + diphosphate + H2O</text>
        <dbReference type="Rhea" id="RHEA:36407"/>
        <dbReference type="ChEBI" id="CHEBI:15377"/>
        <dbReference type="ChEBI" id="CHEBI:17544"/>
        <dbReference type="ChEBI" id="CHEBI:30616"/>
        <dbReference type="ChEBI" id="CHEBI:33019"/>
        <dbReference type="ChEBI" id="CHEBI:57926"/>
        <dbReference type="ChEBI" id="CHEBI:73682"/>
        <dbReference type="EC" id="2.7.7.87"/>
    </reaction>
</comment>
<dbReference type="InterPro" id="IPR005145">
    <property type="entry name" value="Sua5_C"/>
</dbReference>
<evidence type="ECO:0000256" key="6">
    <source>
        <dbReference type="ARBA" id="ARBA00022679"/>
    </source>
</evidence>
<evidence type="ECO:0000259" key="14">
    <source>
        <dbReference type="PROSITE" id="PS51163"/>
    </source>
</evidence>
<dbReference type="InterPro" id="IPR006070">
    <property type="entry name" value="Sua5-like_dom"/>
</dbReference>
<dbReference type="EMBL" id="JBHRTR010000054">
    <property type="protein sequence ID" value="MFC3231573.1"/>
    <property type="molecule type" value="Genomic_DNA"/>
</dbReference>
<evidence type="ECO:0000256" key="3">
    <source>
        <dbReference type="ARBA" id="ARBA00012584"/>
    </source>
</evidence>
<gene>
    <name evidence="15" type="ORF">ACFOGJ_30275</name>
</gene>